<evidence type="ECO:0000313" key="2">
    <source>
        <dbReference type="Proteomes" id="UP000053958"/>
    </source>
</evidence>
<reference evidence="1 2" key="1">
    <citation type="submission" date="2015-04" db="EMBL/GenBank/DDBJ databases">
        <authorList>
            <person name="Heijne W.H."/>
            <person name="Fedorova N.D."/>
            <person name="Nierman W.C."/>
            <person name="Vollebregt A.W."/>
            <person name="Zhao Z."/>
            <person name="Wu L."/>
            <person name="Kumar M."/>
            <person name="Stam H."/>
            <person name="van den Berg M.A."/>
            <person name="Pel H.J."/>
        </authorList>
    </citation>
    <scope>NUCLEOTIDE SEQUENCE [LARGE SCALE GENOMIC DNA]</scope>
    <source>
        <strain evidence="1 2">CBS 393.64</strain>
    </source>
</reference>
<accession>A0A0F4YIE7</accession>
<dbReference type="AlphaFoldDB" id="A0A0F4YIE7"/>
<gene>
    <name evidence="1" type="ORF">T310_8794</name>
</gene>
<name>A0A0F4YIE7_RASE3</name>
<keyword evidence="2" id="KW-1185">Reference proteome</keyword>
<protein>
    <submittedName>
        <fullName evidence="1">Uncharacterized protein</fullName>
    </submittedName>
</protein>
<feature type="non-terminal residue" evidence="1">
    <location>
        <position position="1"/>
    </location>
</feature>
<dbReference type="EMBL" id="LASV01000663">
    <property type="protein sequence ID" value="KKA17363.1"/>
    <property type="molecule type" value="Genomic_DNA"/>
</dbReference>
<organism evidence="1 2">
    <name type="scientific">Rasamsonia emersonii (strain ATCC 16479 / CBS 393.64 / IMI 116815)</name>
    <dbReference type="NCBI Taxonomy" id="1408163"/>
    <lineage>
        <taxon>Eukaryota</taxon>
        <taxon>Fungi</taxon>
        <taxon>Dikarya</taxon>
        <taxon>Ascomycota</taxon>
        <taxon>Pezizomycotina</taxon>
        <taxon>Eurotiomycetes</taxon>
        <taxon>Eurotiomycetidae</taxon>
        <taxon>Eurotiales</taxon>
        <taxon>Trichocomaceae</taxon>
        <taxon>Rasamsonia</taxon>
    </lineage>
</organism>
<comment type="caution">
    <text evidence="1">The sequence shown here is derived from an EMBL/GenBank/DDBJ whole genome shotgun (WGS) entry which is preliminary data.</text>
</comment>
<proteinExistence type="predicted"/>
<dbReference type="RefSeq" id="XP_013323975.1">
    <property type="nucleotide sequence ID" value="XM_013468521.1"/>
</dbReference>
<evidence type="ECO:0000313" key="1">
    <source>
        <dbReference type="EMBL" id="KKA17363.1"/>
    </source>
</evidence>
<dbReference type="GeneID" id="25320950"/>
<dbReference type="Proteomes" id="UP000053958">
    <property type="component" value="Unassembled WGS sequence"/>
</dbReference>
<sequence>FGTLEAVAAVIGRCRPARLNTDGLPPTELYCTDIDTHDRLRRVSAQIAQSNNDSPSRNPSTASSAIALMVPGRQDHGLLRAEVDNYPPKTYLCRRSSVLYTQSTVIQGHHFDGPRRHGVIIIKR</sequence>